<dbReference type="InterPro" id="IPR005532">
    <property type="entry name" value="SUMF_dom"/>
</dbReference>
<dbReference type="InterPro" id="IPR051043">
    <property type="entry name" value="Sulfatase_Mod_Factor_Kinase"/>
</dbReference>
<dbReference type="RefSeq" id="WP_231936865.1">
    <property type="nucleotide sequence ID" value="NZ_LS974202.1"/>
</dbReference>
<dbReference type="GO" id="GO:0120147">
    <property type="term" value="F:formylglycine-generating oxidase activity"/>
    <property type="evidence" value="ECO:0007669"/>
    <property type="project" value="TreeGrafter"/>
</dbReference>
<feature type="domain" description="Sulfatase-modifying factor enzyme-like" evidence="1">
    <location>
        <begin position="244"/>
        <end position="486"/>
    </location>
</feature>
<dbReference type="InterPro" id="IPR016187">
    <property type="entry name" value="CTDL_fold"/>
</dbReference>
<dbReference type="PANTHER" id="PTHR23150">
    <property type="entry name" value="SULFATASE MODIFYING FACTOR 1, 2"/>
    <property type="match status" value="1"/>
</dbReference>
<keyword evidence="3" id="KW-1185">Reference proteome</keyword>
<name>A0A7Z7PN01_9BACT</name>
<evidence type="ECO:0000259" key="1">
    <source>
        <dbReference type="Pfam" id="PF03781"/>
    </source>
</evidence>
<dbReference type="Proteomes" id="UP000250796">
    <property type="component" value="Chromosome MESINF"/>
</dbReference>
<evidence type="ECO:0000313" key="3">
    <source>
        <dbReference type="Proteomes" id="UP000250796"/>
    </source>
</evidence>
<organism evidence="2 3">
    <name type="scientific">Mesotoga infera</name>
    <dbReference type="NCBI Taxonomy" id="1236046"/>
    <lineage>
        <taxon>Bacteria</taxon>
        <taxon>Thermotogati</taxon>
        <taxon>Thermotogota</taxon>
        <taxon>Thermotogae</taxon>
        <taxon>Kosmotogales</taxon>
        <taxon>Kosmotogaceae</taxon>
        <taxon>Mesotoga</taxon>
    </lineage>
</organism>
<dbReference type="InterPro" id="IPR042095">
    <property type="entry name" value="SUMF_sf"/>
</dbReference>
<sequence length="490" mass="55207">MRRIIFVVIMLICATALLGASIPARLRMRNSDIIECNVTMDRISFISDYGEFQMPMEFVKAIVFPTSGTIITSLKTIHKNEIFRGFLLEEYINAEFEGMAVRFHKDTVSWVELLVEDKEITGGAVQVMLKTGEQFYAKMLSQELGVQTSYGIFTLSMDNITMMEFEGEGNVLTKTTLKSGSEMRGIVKDDFIVVRLLSGAELSIAPGKIRAIDFSTMELAEAPEVKEFPDFLPGEEAPVEIPHNMVLVEKGSFTLGDISDGKETPLSKVTFTYDFYIGKYEVTFDEYDDFFIDAGMQRPSDEGWGRGQRPVINVSWLEAIAYCNWLSEKEGLPKAYDNEGNFLDEDGNVTTNPSKVIGYRLPTEAEWEYAARGGPNKDRYRYSGSDDIDEIAWYSSNSEQKPQPVGMKKPNSLGLYDMSGNVWEWCSDYYASYTSTAKTDFYNSTVGSRRAVRGGGWSSNATDVRVAIRFSYSPTYTYNDLGFRICRTVP</sequence>
<dbReference type="KEGG" id="minf:MESINF_0957"/>
<dbReference type="Pfam" id="PF03781">
    <property type="entry name" value="FGE-sulfatase"/>
    <property type="match status" value="1"/>
</dbReference>
<proteinExistence type="predicted"/>
<accession>A0A7Z7PN01</accession>
<protein>
    <recommendedName>
        <fullName evidence="1">Sulfatase-modifying factor enzyme-like domain-containing protein</fullName>
    </recommendedName>
</protein>
<dbReference type="EMBL" id="LS974202">
    <property type="protein sequence ID" value="SSC12406.1"/>
    <property type="molecule type" value="Genomic_DNA"/>
</dbReference>
<evidence type="ECO:0000313" key="2">
    <source>
        <dbReference type="EMBL" id="SSC12406.1"/>
    </source>
</evidence>
<reference evidence="2 3" key="1">
    <citation type="submission" date="2017-01" db="EMBL/GenBank/DDBJ databases">
        <authorList>
            <person name="Erauso G."/>
        </authorList>
    </citation>
    <scope>NUCLEOTIDE SEQUENCE [LARGE SCALE GENOMIC DNA]</scope>
    <source>
        <strain evidence="2">MESINF1</strain>
    </source>
</reference>
<gene>
    <name evidence="2" type="ORF">MESINF_0957</name>
</gene>
<dbReference type="Gene3D" id="3.90.1580.10">
    <property type="entry name" value="paralog of FGE (formylglycine-generating enzyme)"/>
    <property type="match status" value="1"/>
</dbReference>
<dbReference type="PANTHER" id="PTHR23150:SF19">
    <property type="entry name" value="FORMYLGLYCINE-GENERATING ENZYME"/>
    <property type="match status" value="1"/>
</dbReference>
<dbReference type="SUPFAM" id="SSF56436">
    <property type="entry name" value="C-type lectin-like"/>
    <property type="match status" value="1"/>
</dbReference>
<dbReference type="AlphaFoldDB" id="A0A7Z7PN01"/>